<dbReference type="PANTHER" id="PTHR36845:SF1">
    <property type="entry name" value="HYDROLASE, PUTATIVE (AFU_ORTHOLOGUE AFUA_7G05090)-RELATED"/>
    <property type="match status" value="1"/>
</dbReference>
<keyword evidence="1 5" id="KW-0378">Hydrolase</keyword>
<feature type="binding site" evidence="4">
    <location>
        <position position="250"/>
    </location>
    <ligand>
        <name>substrate</name>
    </ligand>
</feature>
<dbReference type="Proteomes" id="UP000030012">
    <property type="component" value="Unassembled WGS sequence"/>
</dbReference>
<evidence type="ECO:0000313" key="5">
    <source>
        <dbReference type="EMBL" id="KGM97436.1"/>
    </source>
</evidence>
<sequence length="397" mass="45996">MKNVTIEEIKNSEKFMNTELLSKEEVENAIKDAIEITEKNMKKFGDKGKYPSSCCKSNKYDVIDNSEWTTGFWPGILWLSYEYTQDEKFKKLAEEDIQSFKERLENDYALGHHDLGFLYNLSCISAYKLTGNEEARKIAINAADYLMGRFQEKGQFIQAWGELGAEDNYRLIIDCLLNIPLLYWAAKQTGDSKYFDIAYTHYKTSCDTVIREDGSSFHTFYFDKETGKPTKGVTKQGYSDDSSWARGQAWGVYGIPLTYRATKDPDAIKIYEAVTNYFLNRLPKDNVCYWDLIFNDGDDHVRDSSAAAIAVCGMHEMQKYLPETNEYKQVYKYAMHAILRSLIENYATKKDSDSDALLLHGVYGWHANNGVDEGNTWGDYYYLEALMRFYKDWELYC</sequence>
<feature type="binding site" evidence="4">
    <location>
        <position position="174"/>
    </location>
    <ligand>
        <name>substrate</name>
    </ligand>
</feature>
<feature type="active site" description="Proton donor" evidence="3">
    <location>
        <position position="174"/>
    </location>
</feature>
<evidence type="ECO:0000256" key="3">
    <source>
        <dbReference type="PIRSR" id="PIRSR610905-1"/>
    </source>
</evidence>
<name>A0A0A0IAT4_CLONO</name>
<dbReference type="InterPro" id="IPR012341">
    <property type="entry name" value="6hp_glycosidase-like_sf"/>
</dbReference>
<feature type="binding site" evidence="4">
    <location>
        <position position="234"/>
    </location>
    <ligand>
        <name>substrate</name>
    </ligand>
</feature>
<feature type="binding site" evidence="4">
    <location>
        <position position="114"/>
    </location>
    <ligand>
        <name>substrate</name>
    </ligand>
</feature>
<evidence type="ECO:0000256" key="2">
    <source>
        <dbReference type="ARBA" id="ARBA00038358"/>
    </source>
</evidence>
<gene>
    <name evidence="5" type="ORF">Z968_03325</name>
</gene>
<dbReference type="EMBL" id="JENJ01000010">
    <property type="protein sequence ID" value="KGM97436.1"/>
    <property type="molecule type" value="Genomic_DNA"/>
</dbReference>
<evidence type="ECO:0000256" key="1">
    <source>
        <dbReference type="ARBA" id="ARBA00022801"/>
    </source>
</evidence>
<dbReference type="RefSeq" id="WP_039253268.1">
    <property type="nucleotide sequence ID" value="NZ_JENJ01000010.1"/>
</dbReference>
<organism evidence="5 6">
    <name type="scientific">Clostridium novyi A str. 4552</name>
    <dbReference type="NCBI Taxonomy" id="1444289"/>
    <lineage>
        <taxon>Bacteria</taxon>
        <taxon>Bacillati</taxon>
        <taxon>Bacillota</taxon>
        <taxon>Clostridia</taxon>
        <taxon>Eubacteriales</taxon>
        <taxon>Clostridiaceae</taxon>
        <taxon>Clostridium</taxon>
    </lineage>
</organism>
<proteinExistence type="inferred from homology"/>
<dbReference type="InterPro" id="IPR010905">
    <property type="entry name" value="Glyco_hydro_88"/>
</dbReference>
<protein>
    <submittedName>
        <fullName evidence="5">Glucuronyl hydrolase</fullName>
    </submittedName>
</protein>
<dbReference type="InterPro" id="IPR052369">
    <property type="entry name" value="UG_Glycosaminoglycan_Hydrolase"/>
</dbReference>
<dbReference type="GO" id="GO:0000272">
    <property type="term" value="P:polysaccharide catabolic process"/>
    <property type="evidence" value="ECO:0007669"/>
    <property type="project" value="TreeGrafter"/>
</dbReference>
<evidence type="ECO:0000256" key="4">
    <source>
        <dbReference type="PIRSR" id="PIRSR610905-2"/>
    </source>
</evidence>
<dbReference type="Pfam" id="PF07470">
    <property type="entry name" value="Glyco_hydro_88"/>
    <property type="match status" value="1"/>
</dbReference>
<dbReference type="InterPro" id="IPR008928">
    <property type="entry name" value="6-hairpin_glycosidase_sf"/>
</dbReference>
<dbReference type="AlphaFoldDB" id="A0A0A0IAT4"/>
<feature type="binding site" evidence="4">
    <location>
        <position position="232"/>
    </location>
    <ligand>
        <name>substrate</name>
    </ligand>
</feature>
<reference evidence="5 6" key="1">
    <citation type="submission" date="2014-01" db="EMBL/GenBank/DDBJ databases">
        <title>Plasmidome dynamics in the species complex Clostridium novyi sensu lato converts strains of independent lineages into distinctly different pathogens.</title>
        <authorList>
            <person name="Skarin H."/>
            <person name="Segerman B."/>
        </authorList>
    </citation>
    <scope>NUCLEOTIDE SEQUENCE [LARGE SCALE GENOMIC DNA]</scope>
    <source>
        <strain evidence="5 6">4552</strain>
    </source>
</reference>
<dbReference type="SUPFAM" id="SSF48208">
    <property type="entry name" value="Six-hairpin glycosidases"/>
    <property type="match status" value="1"/>
</dbReference>
<dbReference type="OrthoDB" id="428577at2"/>
<comment type="similarity">
    <text evidence="2">Belongs to the glycosyl hydrolase 88 family.</text>
</comment>
<dbReference type="PANTHER" id="PTHR36845">
    <property type="entry name" value="HYDROLASE, PUTATIVE (AFU_ORTHOLOGUE AFUA_7G05090)-RELATED"/>
    <property type="match status" value="1"/>
</dbReference>
<accession>A0A0A0IAT4</accession>
<comment type="caution">
    <text evidence="5">The sequence shown here is derived from an EMBL/GenBank/DDBJ whole genome shotgun (WGS) entry which is preliminary data.</text>
</comment>
<feature type="active site" description="Nucleophile" evidence="3">
    <location>
        <position position="114"/>
    </location>
</feature>
<dbReference type="GO" id="GO:0052757">
    <property type="term" value="F:chondroitin hydrolase activity"/>
    <property type="evidence" value="ECO:0007669"/>
    <property type="project" value="TreeGrafter"/>
</dbReference>
<evidence type="ECO:0000313" key="6">
    <source>
        <dbReference type="Proteomes" id="UP000030012"/>
    </source>
</evidence>
<feature type="binding site" evidence="4">
    <location>
        <position position="246"/>
    </location>
    <ligand>
        <name>substrate</name>
    </ligand>
</feature>
<dbReference type="Gene3D" id="1.50.10.10">
    <property type="match status" value="1"/>
</dbReference>